<feature type="domain" description="AMP-binding enzyme C-terminal" evidence="2">
    <location>
        <begin position="481"/>
        <end position="556"/>
    </location>
</feature>
<dbReference type="Pfam" id="PF13193">
    <property type="entry name" value="AMP-binding_C"/>
    <property type="match status" value="1"/>
</dbReference>
<dbReference type="NCBIfam" id="NF005714">
    <property type="entry name" value="PRK07529.1"/>
    <property type="match status" value="1"/>
</dbReference>
<sequence>MTYSPKDTVQIANLDDVRRFEATPLAERNLPASTYQAIEQAATHYGDRTALTFLAAGTAEETPIELSFRQLFARITQTANAFHALGVESQSVVSMMLPNLPQSHFTIWGAEAAGIFNPINPLLDVEHVAGILREANTRVLVTLAPTPGSDLWDKALAVREQVPSLRYLVAVNVTGDAADASYLSETVLDFDQLIAAQPADRLLSGRQIQPTDIASYFHTGGTTGTPKLAPHTHFNEVSCSYLMGAIVELNDTSRCLCGLPLFHVNGVFVTGLAPWMRGAQVILATAAGYRTPAVLTNFWHLVEKYQVTFFSCVPTILSALLEVPTDGHDLSSLDAALCGAAPLATELMRRFEAKTGIVLLEGYGQTEGTCATSCNPKFGDRRVGSVGLPMPYTGIRIVEVDDDGRWIRDCDTNESGCVAISGPNVFAGYKQPDQNDGQWVEEGWFNTGDLGRLDEDGYLWLTGRSKDLIIRGGHNIDPQMIEEAYYRHPDVAEAVAVGKPDRRVGELPVLFVQLKQGASVSAEELLAYGGETIHERAAVPKEILFVDQVPLTAVGKIFKPELRHQLVADLVRQELAALPSPITVEVTADKKFGQCVHITAPETIHDQIRTQLADFGFRLELSQ</sequence>
<name>A0ABU3VUE5_9GAMM</name>
<gene>
    <name evidence="3" type="ORF">RYS15_04315</name>
</gene>
<dbReference type="Proteomes" id="UP001269819">
    <property type="component" value="Unassembled WGS sequence"/>
</dbReference>
<dbReference type="Gene3D" id="3.40.50.12780">
    <property type="entry name" value="N-terminal domain of ligase-like"/>
    <property type="match status" value="1"/>
</dbReference>
<dbReference type="RefSeq" id="WP_316972756.1">
    <property type="nucleotide sequence ID" value="NZ_JAWIIJ010000002.1"/>
</dbReference>
<feature type="domain" description="AMP-dependent synthetase/ligase" evidence="1">
    <location>
        <begin position="39"/>
        <end position="429"/>
    </location>
</feature>
<dbReference type="Pfam" id="PF00501">
    <property type="entry name" value="AMP-binding"/>
    <property type="match status" value="1"/>
</dbReference>
<proteinExistence type="predicted"/>
<dbReference type="EMBL" id="JAWIIJ010000002">
    <property type="protein sequence ID" value="MDV2077890.1"/>
    <property type="molecule type" value="Genomic_DNA"/>
</dbReference>
<dbReference type="Gene3D" id="3.30.300.30">
    <property type="match status" value="1"/>
</dbReference>
<comment type="caution">
    <text evidence="3">The sequence shown here is derived from an EMBL/GenBank/DDBJ whole genome shotgun (WGS) entry which is preliminary data.</text>
</comment>
<dbReference type="InterPro" id="IPR045851">
    <property type="entry name" value="AMP-bd_C_sf"/>
</dbReference>
<evidence type="ECO:0000259" key="1">
    <source>
        <dbReference type="Pfam" id="PF00501"/>
    </source>
</evidence>
<protein>
    <submittedName>
        <fullName evidence="3">Acyl-CoA synthetase</fullName>
    </submittedName>
</protein>
<dbReference type="InterPro" id="IPR020845">
    <property type="entry name" value="AMP-binding_CS"/>
</dbReference>
<dbReference type="InterPro" id="IPR000873">
    <property type="entry name" value="AMP-dep_synth/lig_dom"/>
</dbReference>
<accession>A0ABU3VUE5</accession>
<dbReference type="InterPro" id="IPR042099">
    <property type="entry name" value="ANL_N_sf"/>
</dbReference>
<dbReference type="InterPro" id="IPR050237">
    <property type="entry name" value="ATP-dep_AMP-bd_enzyme"/>
</dbReference>
<reference evidence="3 4" key="1">
    <citation type="submission" date="2023-10" db="EMBL/GenBank/DDBJ databases">
        <title>Characteristics and mechanism of a salt-tolerant marine origin heterotrophic nitrifying- aerobic denitrifying bacteria Marinobacter xestospongiae HN1.</title>
        <authorList>
            <person name="Qi R."/>
        </authorList>
    </citation>
    <scope>NUCLEOTIDE SEQUENCE [LARGE SCALE GENOMIC DNA]</scope>
    <source>
        <strain evidence="3 4">HN1</strain>
    </source>
</reference>
<dbReference type="PANTHER" id="PTHR43767">
    <property type="entry name" value="LONG-CHAIN-FATTY-ACID--COA LIGASE"/>
    <property type="match status" value="1"/>
</dbReference>
<keyword evidence="4" id="KW-1185">Reference proteome</keyword>
<dbReference type="PANTHER" id="PTHR43767:SF1">
    <property type="entry name" value="NONRIBOSOMAL PEPTIDE SYNTHASE PES1 (EUROFUNG)-RELATED"/>
    <property type="match status" value="1"/>
</dbReference>
<evidence type="ECO:0000313" key="4">
    <source>
        <dbReference type="Proteomes" id="UP001269819"/>
    </source>
</evidence>
<evidence type="ECO:0000259" key="2">
    <source>
        <dbReference type="Pfam" id="PF13193"/>
    </source>
</evidence>
<organism evidence="3 4">
    <name type="scientific">Marinobacter xestospongiae</name>
    <dbReference type="NCBI Taxonomy" id="994319"/>
    <lineage>
        <taxon>Bacteria</taxon>
        <taxon>Pseudomonadati</taxon>
        <taxon>Pseudomonadota</taxon>
        <taxon>Gammaproteobacteria</taxon>
        <taxon>Pseudomonadales</taxon>
        <taxon>Marinobacteraceae</taxon>
        <taxon>Marinobacter</taxon>
    </lineage>
</organism>
<dbReference type="PROSITE" id="PS00455">
    <property type="entry name" value="AMP_BINDING"/>
    <property type="match status" value="1"/>
</dbReference>
<dbReference type="InterPro" id="IPR025110">
    <property type="entry name" value="AMP-bd_C"/>
</dbReference>
<dbReference type="SUPFAM" id="SSF56801">
    <property type="entry name" value="Acetyl-CoA synthetase-like"/>
    <property type="match status" value="1"/>
</dbReference>
<evidence type="ECO:0000313" key="3">
    <source>
        <dbReference type="EMBL" id="MDV2077890.1"/>
    </source>
</evidence>